<dbReference type="EMBL" id="CP000544">
    <property type="protein sequence ID" value="ABM61227.1"/>
    <property type="molecule type" value="Genomic_DNA"/>
</dbReference>
<dbReference type="STRING" id="349124.Hhal_0439"/>
<dbReference type="OrthoDB" id="9989724at2"/>
<keyword evidence="2" id="KW-1185">Reference proteome</keyword>
<evidence type="ECO:0000313" key="1">
    <source>
        <dbReference type="EMBL" id="ABM61227.1"/>
    </source>
</evidence>
<dbReference type="AlphaFoldDB" id="A1WU65"/>
<reference evidence="1 2" key="2">
    <citation type="journal article" date="2013" name="Stand. Genomic Sci.">
        <title>Complete genome sequence of Halorhodospira halophila SL1.</title>
        <authorList>
            <person name="Challacombe J.F."/>
            <person name="Majid S."/>
            <person name="Deole R."/>
            <person name="Brettin T.S."/>
            <person name="Bruce D."/>
            <person name="Delano S.F."/>
            <person name="Detter J.C."/>
            <person name="Gleasner C.D."/>
            <person name="Han C.S."/>
            <person name="Misra M."/>
            <person name="Reitenga K.G."/>
            <person name="Mikhailova N."/>
            <person name="Woyke T."/>
            <person name="Pitluck S."/>
            <person name="Nolan M."/>
            <person name="Land M.L."/>
            <person name="Saunders E."/>
            <person name="Tapia R."/>
            <person name="Lapidus A."/>
            <person name="Ivanova N."/>
            <person name="Hoff W.D."/>
        </authorList>
    </citation>
    <scope>NUCLEOTIDE SEQUENCE [LARGE SCALE GENOMIC DNA]</scope>
    <source>
        <strain evidence="2">DSM 244 / SL1</strain>
    </source>
</reference>
<name>A1WU65_HALHL</name>
<accession>A1WU65</accession>
<dbReference type="RefSeq" id="WP_011813250.1">
    <property type="nucleotide sequence ID" value="NC_008789.1"/>
</dbReference>
<protein>
    <submittedName>
        <fullName evidence="1">Uncharacterized protein</fullName>
    </submittedName>
</protein>
<sequence length="90" mass="9983">MSIVSGVGTVAGLFGAYQGYQAQQRAQETREDQTNLLREQLEVAHEKKHEYADALRAVEKALEQVNDSGAIEPEQLEALERKGLNIDEQA</sequence>
<dbReference type="HOGENOM" id="CLU_2436709_0_0_6"/>
<dbReference type="KEGG" id="hha:Hhal_0439"/>
<dbReference type="Proteomes" id="UP000000647">
    <property type="component" value="Chromosome"/>
</dbReference>
<proteinExistence type="predicted"/>
<reference evidence="2" key="1">
    <citation type="submission" date="2006-12" db="EMBL/GenBank/DDBJ databases">
        <title>Complete sequence of Halorhodospira halophila SL1.</title>
        <authorList>
            <consortium name="US DOE Joint Genome Institute"/>
            <person name="Copeland A."/>
            <person name="Lucas S."/>
            <person name="Lapidus A."/>
            <person name="Barry K."/>
            <person name="Detter J.C."/>
            <person name="Glavina del Rio T."/>
            <person name="Hammon N."/>
            <person name="Israni S."/>
            <person name="Dalin E."/>
            <person name="Tice H."/>
            <person name="Pitluck S."/>
            <person name="Saunders E."/>
            <person name="Brettin T."/>
            <person name="Bruce D."/>
            <person name="Han C."/>
            <person name="Tapia R."/>
            <person name="Schmutz J."/>
            <person name="Larimer F."/>
            <person name="Land M."/>
            <person name="Hauser L."/>
            <person name="Kyrpides N."/>
            <person name="Mikhailova N."/>
            <person name="Hoff W."/>
            <person name="Richardson P."/>
        </authorList>
    </citation>
    <scope>NUCLEOTIDE SEQUENCE [LARGE SCALE GENOMIC DNA]</scope>
    <source>
        <strain evidence="2">DSM 244 / SL1</strain>
    </source>
</reference>
<gene>
    <name evidence="1" type="ordered locus">Hhal_0439</name>
</gene>
<evidence type="ECO:0000313" key="2">
    <source>
        <dbReference type="Proteomes" id="UP000000647"/>
    </source>
</evidence>
<organism evidence="1 2">
    <name type="scientific">Halorhodospira halophila (strain DSM 244 / SL1)</name>
    <name type="common">Ectothiorhodospira halophila (strain DSM 244 / SL1)</name>
    <dbReference type="NCBI Taxonomy" id="349124"/>
    <lineage>
        <taxon>Bacteria</taxon>
        <taxon>Pseudomonadati</taxon>
        <taxon>Pseudomonadota</taxon>
        <taxon>Gammaproteobacteria</taxon>
        <taxon>Chromatiales</taxon>
        <taxon>Ectothiorhodospiraceae</taxon>
        <taxon>Halorhodospira</taxon>
    </lineage>
</organism>